<dbReference type="Pfam" id="PF04020">
    <property type="entry name" value="Phage_holin_4_2"/>
    <property type="match status" value="1"/>
</dbReference>
<sequence>MKFVLRAAFAALAVWIATLLPLDVGVTGGNANDWWSRPLVFLAIGALLVLLNAIIKPIVKTLALPVIILTLGLFTAVIAWFMLWLTSWITSNIDGIDFTIGGFWKTLIAAIVIAVITAVLDPIAKDRKRLRR</sequence>
<keyword evidence="1" id="KW-1133">Transmembrane helix</keyword>
<feature type="transmembrane region" description="Helical" evidence="1">
    <location>
        <begin position="35"/>
        <end position="55"/>
    </location>
</feature>
<evidence type="ECO:0000313" key="3">
    <source>
        <dbReference type="Proteomes" id="UP000547973"/>
    </source>
</evidence>
<comment type="caution">
    <text evidence="2">The sequence shown here is derived from an EMBL/GenBank/DDBJ whole genome shotgun (WGS) entry which is preliminary data.</text>
</comment>
<dbReference type="OrthoDB" id="9810847at2"/>
<organism evidence="2 3">
    <name type="scientific">Demequina lutea</name>
    <dbReference type="NCBI Taxonomy" id="431489"/>
    <lineage>
        <taxon>Bacteria</taxon>
        <taxon>Bacillati</taxon>
        <taxon>Actinomycetota</taxon>
        <taxon>Actinomycetes</taxon>
        <taxon>Micrococcales</taxon>
        <taxon>Demequinaceae</taxon>
        <taxon>Demequina</taxon>
    </lineage>
</organism>
<evidence type="ECO:0000313" key="2">
    <source>
        <dbReference type="EMBL" id="NYI42792.1"/>
    </source>
</evidence>
<proteinExistence type="predicted"/>
<dbReference type="PANTHER" id="PTHR37309">
    <property type="entry name" value="SLR0284 PROTEIN"/>
    <property type="match status" value="1"/>
</dbReference>
<feature type="transmembrane region" description="Helical" evidence="1">
    <location>
        <begin position="62"/>
        <end position="83"/>
    </location>
</feature>
<reference evidence="2 3" key="1">
    <citation type="submission" date="2020-07" db="EMBL/GenBank/DDBJ databases">
        <title>Sequencing the genomes of 1000 actinobacteria strains.</title>
        <authorList>
            <person name="Klenk H.-P."/>
        </authorList>
    </citation>
    <scope>NUCLEOTIDE SEQUENCE [LARGE SCALE GENOMIC DNA]</scope>
    <source>
        <strain evidence="2 3">DSM 19970</strain>
    </source>
</reference>
<dbReference type="EMBL" id="JACBZO010000001">
    <property type="protein sequence ID" value="NYI42792.1"/>
    <property type="molecule type" value="Genomic_DNA"/>
</dbReference>
<gene>
    <name evidence="2" type="ORF">BKA03_002911</name>
</gene>
<keyword evidence="3" id="KW-1185">Reference proteome</keyword>
<evidence type="ECO:0000256" key="1">
    <source>
        <dbReference type="SAM" id="Phobius"/>
    </source>
</evidence>
<protein>
    <submittedName>
        <fullName evidence="2">Putative membrane protein</fullName>
    </submittedName>
</protein>
<dbReference type="RefSeq" id="WP_062075225.1">
    <property type="nucleotide sequence ID" value="NZ_BBRC01000006.1"/>
</dbReference>
<dbReference type="AlphaFoldDB" id="A0A7Y9ZCG3"/>
<feature type="transmembrane region" description="Helical" evidence="1">
    <location>
        <begin position="103"/>
        <end position="124"/>
    </location>
</feature>
<keyword evidence="1" id="KW-0472">Membrane</keyword>
<accession>A0A7Y9ZCG3</accession>
<dbReference type="PANTHER" id="PTHR37309:SF1">
    <property type="entry name" value="SLR0284 PROTEIN"/>
    <property type="match status" value="1"/>
</dbReference>
<dbReference type="Proteomes" id="UP000547973">
    <property type="component" value="Unassembled WGS sequence"/>
</dbReference>
<dbReference type="InterPro" id="IPR007165">
    <property type="entry name" value="Phage_holin_4_2"/>
</dbReference>
<keyword evidence="1" id="KW-0812">Transmembrane</keyword>
<name>A0A7Y9ZCG3_9MICO</name>